<keyword evidence="2" id="KW-0201">Cytochrome c-type biogenesis</keyword>
<reference evidence="7 8" key="1">
    <citation type="submission" date="2018-11" db="EMBL/GenBank/DDBJ databases">
        <authorList>
            <person name="Ye M.-Q."/>
            <person name="Du Z.-J."/>
        </authorList>
    </citation>
    <scope>NUCLEOTIDE SEQUENCE [LARGE SCALE GENOMIC DNA]</scope>
    <source>
        <strain evidence="7 8">U0105</strain>
    </source>
</reference>
<dbReference type="GO" id="GO:0030313">
    <property type="term" value="C:cell envelope"/>
    <property type="evidence" value="ECO:0007669"/>
    <property type="project" value="UniProtKB-SubCell"/>
</dbReference>
<gene>
    <name evidence="7" type="ORF">DRW07_08065</name>
</gene>
<dbReference type="PANTHER" id="PTHR42852:SF6">
    <property type="entry name" value="THIOL:DISULFIDE INTERCHANGE PROTEIN DSBE"/>
    <property type="match status" value="1"/>
</dbReference>
<name>A0A3N5YD85_9ALTE</name>
<evidence type="ECO:0000256" key="2">
    <source>
        <dbReference type="ARBA" id="ARBA00022748"/>
    </source>
</evidence>
<keyword evidence="4" id="KW-0676">Redox-active center</keyword>
<dbReference type="PANTHER" id="PTHR42852">
    <property type="entry name" value="THIOL:DISULFIDE INTERCHANGE PROTEIN DSBE"/>
    <property type="match status" value="1"/>
</dbReference>
<dbReference type="GO" id="GO:0016209">
    <property type="term" value="F:antioxidant activity"/>
    <property type="evidence" value="ECO:0007669"/>
    <property type="project" value="InterPro"/>
</dbReference>
<keyword evidence="5" id="KW-0472">Membrane</keyword>
<dbReference type="OrthoDB" id="9799347at2"/>
<evidence type="ECO:0000259" key="6">
    <source>
        <dbReference type="PROSITE" id="PS51352"/>
    </source>
</evidence>
<accession>A0A3N5YD85</accession>
<dbReference type="RefSeq" id="WP_124027365.1">
    <property type="nucleotide sequence ID" value="NZ_JBHRSN010000015.1"/>
</dbReference>
<dbReference type="GO" id="GO:0017004">
    <property type="term" value="P:cytochrome complex assembly"/>
    <property type="evidence" value="ECO:0007669"/>
    <property type="project" value="UniProtKB-KW"/>
</dbReference>
<dbReference type="PROSITE" id="PS00194">
    <property type="entry name" value="THIOREDOXIN_1"/>
    <property type="match status" value="1"/>
</dbReference>
<feature type="domain" description="Thioredoxin" evidence="6">
    <location>
        <begin position="22"/>
        <end position="160"/>
    </location>
</feature>
<dbReference type="SUPFAM" id="SSF52833">
    <property type="entry name" value="Thioredoxin-like"/>
    <property type="match status" value="1"/>
</dbReference>
<dbReference type="InterPro" id="IPR013766">
    <property type="entry name" value="Thioredoxin_domain"/>
</dbReference>
<comment type="caution">
    <text evidence="7">The sequence shown here is derived from an EMBL/GenBank/DDBJ whole genome shotgun (WGS) entry which is preliminary data.</text>
</comment>
<evidence type="ECO:0000256" key="5">
    <source>
        <dbReference type="SAM" id="Phobius"/>
    </source>
</evidence>
<feature type="transmembrane region" description="Helical" evidence="5">
    <location>
        <begin position="6"/>
        <end position="25"/>
    </location>
</feature>
<keyword evidence="3" id="KW-1015">Disulfide bond</keyword>
<evidence type="ECO:0000256" key="3">
    <source>
        <dbReference type="ARBA" id="ARBA00023157"/>
    </source>
</evidence>
<dbReference type="InterPro" id="IPR017937">
    <property type="entry name" value="Thioredoxin_CS"/>
</dbReference>
<dbReference type="Proteomes" id="UP000275281">
    <property type="component" value="Unassembled WGS sequence"/>
</dbReference>
<evidence type="ECO:0000256" key="1">
    <source>
        <dbReference type="ARBA" id="ARBA00004196"/>
    </source>
</evidence>
<dbReference type="CDD" id="cd02966">
    <property type="entry name" value="TlpA_like_family"/>
    <property type="match status" value="1"/>
</dbReference>
<dbReference type="InterPro" id="IPR036249">
    <property type="entry name" value="Thioredoxin-like_sf"/>
</dbReference>
<dbReference type="InterPro" id="IPR050553">
    <property type="entry name" value="Thioredoxin_ResA/DsbE_sf"/>
</dbReference>
<dbReference type="EMBL" id="RPOK01000002">
    <property type="protein sequence ID" value="RPJ67465.1"/>
    <property type="molecule type" value="Genomic_DNA"/>
</dbReference>
<sequence length="164" mass="18383">MKNSTLQYVLPLLALIMGLSVYVLFNINTAYDAETVSGEKIVWQQKKGKWLVVNFFAQWCAPCLREIPELNRFNQGVSENTEVYMVSFDALDKATLQRIIEQYTIEVPVIVTNTETALPVAYPAGLPATYIISPNGQIKEEILGEVKADQLNALLSQHKSAFDN</sequence>
<evidence type="ECO:0000313" key="7">
    <source>
        <dbReference type="EMBL" id="RPJ67465.1"/>
    </source>
</evidence>
<keyword evidence="8" id="KW-1185">Reference proteome</keyword>
<dbReference type="GO" id="GO:0015036">
    <property type="term" value="F:disulfide oxidoreductase activity"/>
    <property type="evidence" value="ECO:0007669"/>
    <property type="project" value="UniProtKB-ARBA"/>
</dbReference>
<protein>
    <submittedName>
        <fullName evidence="7">TlpA family protein disulfide reductase</fullName>
    </submittedName>
</protein>
<evidence type="ECO:0000313" key="8">
    <source>
        <dbReference type="Proteomes" id="UP000275281"/>
    </source>
</evidence>
<keyword evidence="5" id="KW-1133">Transmembrane helix</keyword>
<dbReference type="InterPro" id="IPR000866">
    <property type="entry name" value="AhpC/TSA"/>
</dbReference>
<proteinExistence type="predicted"/>
<dbReference type="AlphaFoldDB" id="A0A3N5YD85"/>
<evidence type="ECO:0000256" key="4">
    <source>
        <dbReference type="ARBA" id="ARBA00023284"/>
    </source>
</evidence>
<dbReference type="Gene3D" id="3.40.30.10">
    <property type="entry name" value="Glutaredoxin"/>
    <property type="match status" value="1"/>
</dbReference>
<organism evidence="7 8">
    <name type="scientific">Alteromonas sediminis</name>
    <dbReference type="NCBI Taxonomy" id="2259342"/>
    <lineage>
        <taxon>Bacteria</taxon>
        <taxon>Pseudomonadati</taxon>
        <taxon>Pseudomonadota</taxon>
        <taxon>Gammaproteobacteria</taxon>
        <taxon>Alteromonadales</taxon>
        <taxon>Alteromonadaceae</taxon>
        <taxon>Alteromonas/Salinimonas group</taxon>
        <taxon>Alteromonas</taxon>
    </lineage>
</organism>
<dbReference type="PROSITE" id="PS51352">
    <property type="entry name" value="THIOREDOXIN_2"/>
    <property type="match status" value="1"/>
</dbReference>
<keyword evidence="5" id="KW-0812">Transmembrane</keyword>
<comment type="subcellular location">
    <subcellularLocation>
        <location evidence="1">Cell envelope</location>
    </subcellularLocation>
</comment>
<dbReference type="Pfam" id="PF00578">
    <property type="entry name" value="AhpC-TSA"/>
    <property type="match status" value="1"/>
</dbReference>